<accession>A0AAW2RJU9</accession>
<feature type="repeat" description="Solcar" evidence="12">
    <location>
        <begin position="444"/>
        <end position="532"/>
    </location>
</feature>
<evidence type="ECO:0000256" key="10">
    <source>
        <dbReference type="ARBA" id="ARBA00023128"/>
    </source>
</evidence>
<evidence type="ECO:0000256" key="1">
    <source>
        <dbReference type="ARBA" id="ARBA00004448"/>
    </source>
</evidence>
<evidence type="ECO:0000313" key="16">
    <source>
        <dbReference type="EMBL" id="KAL0380309.1"/>
    </source>
</evidence>
<keyword evidence="6" id="KW-0677">Repeat</keyword>
<evidence type="ECO:0000256" key="3">
    <source>
        <dbReference type="ARBA" id="ARBA00022448"/>
    </source>
</evidence>
<dbReference type="SMART" id="SM00054">
    <property type="entry name" value="EFh"/>
    <property type="match status" value="4"/>
</dbReference>
<keyword evidence="8" id="KW-0106">Calcium</keyword>
<keyword evidence="4 12" id="KW-0812">Transmembrane</keyword>
<feature type="region of interest" description="Disordered" evidence="14">
    <location>
        <begin position="1"/>
        <end position="30"/>
    </location>
</feature>
<feature type="compositionally biased region" description="Low complexity" evidence="14">
    <location>
        <begin position="10"/>
        <end position="21"/>
    </location>
</feature>
<dbReference type="PROSITE" id="PS50920">
    <property type="entry name" value="SOLCAR"/>
    <property type="match status" value="2"/>
</dbReference>
<dbReference type="AlphaFoldDB" id="A0AAW2RJU9"/>
<keyword evidence="10" id="KW-0496">Mitochondrion</keyword>
<proteinExistence type="inferred from homology"/>
<dbReference type="InterPro" id="IPR002048">
    <property type="entry name" value="EF_hand_dom"/>
</dbReference>
<evidence type="ECO:0000256" key="14">
    <source>
        <dbReference type="SAM" id="MobiDB-lite"/>
    </source>
</evidence>
<reference evidence="16" key="1">
    <citation type="submission" date="2020-06" db="EMBL/GenBank/DDBJ databases">
        <authorList>
            <person name="Li T."/>
            <person name="Hu X."/>
            <person name="Zhang T."/>
            <person name="Song X."/>
            <person name="Zhang H."/>
            <person name="Dai N."/>
            <person name="Sheng W."/>
            <person name="Hou X."/>
            <person name="Wei L."/>
        </authorList>
    </citation>
    <scope>NUCLEOTIDE SEQUENCE</scope>
    <source>
        <strain evidence="16">G01</strain>
        <tissue evidence="16">Leaf</tissue>
    </source>
</reference>
<dbReference type="PROSITE" id="PS50222">
    <property type="entry name" value="EF_HAND_2"/>
    <property type="match status" value="2"/>
</dbReference>
<feature type="domain" description="EF-hand" evidence="15">
    <location>
        <begin position="93"/>
        <end position="128"/>
    </location>
</feature>
<evidence type="ECO:0000256" key="6">
    <source>
        <dbReference type="ARBA" id="ARBA00022737"/>
    </source>
</evidence>
<evidence type="ECO:0000259" key="15">
    <source>
        <dbReference type="PROSITE" id="PS50222"/>
    </source>
</evidence>
<dbReference type="FunFam" id="1.10.238.10:FF:000370">
    <property type="entry name" value="Mitochondrial substrate carrier family protein"/>
    <property type="match status" value="1"/>
</dbReference>
<dbReference type="Pfam" id="PF13499">
    <property type="entry name" value="EF-hand_7"/>
    <property type="match status" value="1"/>
</dbReference>
<feature type="repeat" description="Solcar" evidence="12">
    <location>
        <begin position="346"/>
        <end position="433"/>
    </location>
</feature>
<dbReference type="Pfam" id="PF13202">
    <property type="entry name" value="EF-hand_5"/>
    <property type="match status" value="1"/>
</dbReference>
<comment type="similarity">
    <text evidence="2 13">Belongs to the mitochondrial carrier (TC 2.A.29) family.</text>
</comment>
<name>A0AAW2RJU9_9LAMI</name>
<keyword evidence="5" id="KW-0479">Metal-binding</keyword>
<evidence type="ECO:0000256" key="7">
    <source>
        <dbReference type="ARBA" id="ARBA00022792"/>
    </source>
</evidence>
<keyword evidence="11 12" id="KW-0472">Membrane</keyword>
<dbReference type="InterPro" id="IPR011992">
    <property type="entry name" value="EF-hand-dom_pair"/>
</dbReference>
<dbReference type="PRINTS" id="PR00926">
    <property type="entry name" value="MITOCARRIER"/>
</dbReference>
<dbReference type="InterPro" id="IPR002067">
    <property type="entry name" value="MCP"/>
</dbReference>
<evidence type="ECO:0000256" key="2">
    <source>
        <dbReference type="ARBA" id="ARBA00006375"/>
    </source>
</evidence>
<sequence>MSTGVERHANFPAPAAATMASEAKDTQARPGCCNPVKKPGPISLDHVLSALRETKEERDMRIRSLFSFFDSNNVGYLDYALIEKGLSAMQIPADYKFAKELLEVCDSNQDGRVDYQEFRKYMDDKELELYRIFQAIDVEHNGCIMPRSYGMLLSSLKYRQTFDCSYVRIPLARAMFLQEHRIQWGYHGTAGLGILSSFRPKLISYIVPEFKQITVKCLLDATQGIEIDDDELASFVEHVDKDNNGIITFEEWRDFLLLYPHEATIENIYRYWERVYLVDIGEHAVIPEGISKHVHATKYLIAGGVAGAASRTATAPLDRLKVAPESAIKFYTYELLKNFIGDSGDIGTPGRLVAGGLAGAVAQTAIYPMDLVKTRLQTYSCEKGNVPKLGKLSKDILVQEGPRAFYRGLVPSLLGIIPYAGIDLAAYEALKDMSRKYILHDGEPGPLVQLSCGTISGALGATCVYPLQVVRTRMQAQYTTSGAAYGSMSDVFWKTYNHEGLRGFYKGLFPNLLKVVPAASITYLVYEAMKKSLDLD</sequence>
<evidence type="ECO:0000256" key="11">
    <source>
        <dbReference type="ARBA" id="ARBA00023136"/>
    </source>
</evidence>
<protein>
    <submittedName>
        <fullName evidence="16">Calcium-dependent mitochondrial ATP-magnesium/phosphate carrier protein 2</fullName>
    </submittedName>
</protein>
<dbReference type="GO" id="GO:0055085">
    <property type="term" value="P:transmembrane transport"/>
    <property type="evidence" value="ECO:0007669"/>
    <property type="project" value="InterPro"/>
</dbReference>
<comment type="subcellular location">
    <subcellularLocation>
        <location evidence="1">Mitochondrion inner membrane</location>
        <topology evidence="1">Multi-pass membrane protein</topology>
    </subcellularLocation>
</comment>
<dbReference type="GO" id="GO:0005743">
    <property type="term" value="C:mitochondrial inner membrane"/>
    <property type="evidence" value="ECO:0007669"/>
    <property type="project" value="UniProtKB-SubCell"/>
</dbReference>
<dbReference type="PANTHER" id="PTHR24089">
    <property type="entry name" value="SOLUTE CARRIER FAMILY 25"/>
    <property type="match status" value="1"/>
</dbReference>
<evidence type="ECO:0000256" key="12">
    <source>
        <dbReference type="PROSITE-ProRule" id="PRU00282"/>
    </source>
</evidence>
<evidence type="ECO:0000256" key="4">
    <source>
        <dbReference type="ARBA" id="ARBA00022692"/>
    </source>
</evidence>
<evidence type="ECO:0000256" key="9">
    <source>
        <dbReference type="ARBA" id="ARBA00022989"/>
    </source>
</evidence>
<keyword evidence="3 13" id="KW-0813">Transport</keyword>
<dbReference type="InterPro" id="IPR023395">
    <property type="entry name" value="MCP_dom_sf"/>
</dbReference>
<comment type="caution">
    <text evidence="16">The sequence shown here is derived from an EMBL/GenBank/DDBJ whole genome shotgun (WGS) entry which is preliminary data.</text>
</comment>
<dbReference type="Gene3D" id="1.50.40.10">
    <property type="entry name" value="Mitochondrial carrier domain"/>
    <property type="match status" value="1"/>
</dbReference>
<dbReference type="SUPFAM" id="SSF47473">
    <property type="entry name" value="EF-hand"/>
    <property type="match status" value="1"/>
</dbReference>
<keyword evidence="7" id="KW-0999">Mitochondrion inner membrane</keyword>
<keyword evidence="9" id="KW-1133">Transmembrane helix</keyword>
<gene>
    <name evidence="16" type="ORF">Sangu_0095200</name>
</gene>
<feature type="domain" description="EF-hand" evidence="15">
    <location>
        <begin position="227"/>
        <end position="262"/>
    </location>
</feature>
<dbReference type="InterPro" id="IPR018108">
    <property type="entry name" value="MCP_transmembrane"/>
</dbReference>
<evidence type="ECO:0000256" key="8">
    <source>
        <dbReference type="ARBA" id="ARBA00022837"/>
    </source>
</evidence>
<dbReference type="FunFam" id="1.50.40.10:FF:000016">
    <property type="entry name" value="Solute carrier family 25 member 23"/>
    <property type="match status" value="1"/>
</dbReference>
<reference evidence="16" key="2">
    <citation type="journal article" date="2024" name="Plant">
        <title>Genomic evolution and insights into agronomic trait innovations of Sesamum species.</title>
        <authorList>
            <person name="Miao H."/>
            <person name="Wang L."/>
            <person name="Qu L."/>
            <person name="Liu H."/>
            <person name="Sun Y."/>
            <person name="Le M."/>
            <person name="Wang Q."/>
            <person name="Wei S."/>
            <person name="Zheng Y."/>
            <person name="Lin W."/>
            <person name="Duan Y."/>
            <person name="Cao H."/>
            <person name="Xiong S."/>
            <person name="Wang X."/>
            <person name="Wei L."/>
            <person name="Li C."/>
            <person name="Ma Q."/>
            <person name="Ju M."/>
            <person name="Zhao R."/>
            <person name="Li G."/>
            <person name="Mu C."/>
            <person name="Tian Q."/>
            <person name="Mei H."/>
            <person name="Zhang T."/>
            <person name="Gao T."/>
            <person name="Zhang H."/>
        </authorList>
    </citation>
    <scope>NUCLEOTIDE SEQUENCE</scope>
    <source>
        <strain evidence="16">G01</strain>
    </source>
</reference>
<organism evidence="16">
    <name type="scientific">Sesamum angustifolium</name>
    <dbReference type="NCBI Taxonomy" id="2727405"/>
    <lineage>
        <taxon>Eukaryota</taxon>
        <taxon>Viridiplantae</taxon>
        <taxon>Streptophyta</taxon>
        <taxon>Embryophyta</taxon>
        <taxon>Tracheophyta</taxon>
        <taxon>Spermatophyta</taxon>
        <taxon>Magnoliopsida</taxon>
        <taxon>eudicotyledons</taxon>
        <taxon>Gunneridae</taxon>
        <taxon>Pentapetalae</taxon>
        <taxon>asterids</taxon>
        <taxon>lamiids</taxon>
        <taxon>Lamiales</taxon>
        <taxon>Pedaliaceae</taxon>
        <taxon>Sesamum</taxon>
    </lineage>
</organism>
<dbReference type="SUPFAM" id="SSF103506">
    <property type="entry name" value="Mitochondrial carrier"/>
    <property type="match status" value="1"/>
</dbReference>
<evidence type="ECO:0000256" key="5">
    <source>
        <dbReference type="ARBA" id="ARBA00022723"/>
    </source>
</evidence>
<dbReference type="GO" id="GO:0005509">
    <property type="term" value="F:calcium ion binding"/>
    <property type="evidence" value="ECO:0007669"/>
    <property type="project" value="InterPro"/>
</dbReference>
<dbReference type="InterPro" id="IPR018247">
    <property type="entry name" value="EF_Hand_1_Ca_BS"/>
</dbReference>
<evidence type="ECO:0000256" key="13">
    <source>
        <dbReference type="RuleBase" id="RU000488"/>
    </source>
</evidence>
<dbReference type="EMBL" id="JACGWK010000001">
    <property type="protein sequence ID" value="KAL0380309.1"/>
    <property type="molecule type" value="Genomic_DNA"/>
</dbReference>
<dbReference type="Pfam" id="PF00153">
    <property type="entry name" value="Mito_carr"/>
    <property type="match status" value="2"/>
</dbReference>
<dbReference type="PROSITE" id="PS00018">
    <property type="entry name" value="EF_HAND_1"/>
    <property type="match status" value="2"/>
</dbReference>
<dbReference type="Gene3D" id="1.10.238.10">
    <property type="entry name" value="EF-hand"/>
    <property type="match status" value="2"/>
</dbReference>